<dbReference type="EMBL" id="GG738917">
    <property type="protein sequence ID" value="EFC37550.1"/>
    <property type="molecule type" value="Genomic_DNA"/>
</dbReference>
<dbReference type="InParanoid" id="D2W046"/>
<gene>
    <name evidence="2" type="ORF">NAEGRDRAFT_59735</name>
</gene>
<dbReference type="VEuPathDB" id="AmoebaDB:NAEGRDRAFT_59735"/>
<evidence type="ECO:0000313" key="2">
    <source>
        <dbReference type="EMBL" id="EFC37550.1"/>
    </source>
</evidence>
<dbReference type="AlphaFoldDB" id="D2W046"/>
<dbReference type="KEGG" id="ngr:NAEGRDRAFT_59735"/>
<evidence type="ECO:0000313" key="3">
    <source>
        <dbReference type="Proteomes" id="UP000006671"/>
    </source>
</evidence>
<keyword evidence="1" id="KW-0472">Membrane</keyword>
<reference evidence="2 3" key="1">
    <citation type="journal article" date="2010" name="Cell">
        <title>The genome of Naegleria gruberi illuminates early eukaryotic versatility.</title>
        <authorList>
            <person name="Fritz-Laylin L.K."/>
            <person name="Prochnik S.E."/>
            <person name="Ginger M.L."/>
            <person name="Dacks J.B."/>
            <person name="Carpenter M.L."/>
            <person name="Field M.C."/>
            <person name="Kuo A."/>
            <person name="Paredez A."/>
            <person name="Chapman J."/>
            <person name="Pham J."/>
            <person name="Shu S."/>
            <person name="Neupane R."/>
            <person name="Cipriano M."/>
            <person name="Mancuso J."/>
            <person name="Tu H."/>
            <person name="Salamov A."/>
            <person name="Lindquist E."/>
            <person name="Shapiro H."/>
            <person name="Lucas S."/>
            <person name="Grigoriev I.V."/>
            <person name="Cande W.Z."/>
            <person name="Fulton C."/>
            <person name="Rokhsar D.S."/>
            <person name="Dawson S.C."/>
        </authorList>
    </citation>
    <scope>NUCLEOTIDE SEQUENCE [LARGE SCALE GENOMIC DNA]</scope>
    <source>
        <strain evidence="2 3">NEG-M</strain>
    </source>
</reference>
<feature type="transmembrane region" description="Helical" evidence="1">
    <location>
        <begin position="673"/>
        <end position="690"/>
    </location>
</feature>
<dbReference type="RefSeq" id="XP_002670294.1">
    <property type="nucleotide sequence ID" value="XM_002670248.1"/>
</dbReference>
<keyword evidence="3" id="KW-1185">Reference proteome</keyword>
<evidence type="ECO:0000256" key="1">
    <source>
        <dbReference type="SAM" id="Phobius"/>
    </source>
</evidence>
<keyword evidence="1" id="KW-0812">Transmembrane</keyword>
<accession>D2W046</accession>
<dbReference type="Proteomes" id="UP000006671">
    <property type="component" value="Unassembled WGS sequence"/>
</dbReference>
<proteinExistence type="predicted"/>
<organism evidence="3">
    <name type="scientific">Naegleria gruberi</name>
    <name type="common">Amoeba</name>
    <dbReference type="NCBI Taxonomy" id="5762"/>
    <lineage>
        <taxon>Eukaryota</taxon>
        <taxon>Discoba</taxon>
        <taxon>Heterolobosea</taxon>
        <taxon>Tetramitia</taxon>
        <taxon>Eutetramitia</taxon>
        <taxon>Vahlkampfiidae</taxon>
        <taxon>Naegleria</taxon>
    </lineage>
</organism>
<name>D2W046_NAEGR</name>
<dbReference type="GeneID" id="8863147"/>
<protein>
    <submittedName>
        <fullName evidence="2">Predicted protein</fullName>
    </submittedName>
</protein>
<keyword evidence="1" id="KW-1133">Transmembrane helix</keyword>
<sequence length="691" mass="81282">MFSFKPPSSLLHQISLNAQRKHQAKLIPIIQQYQERAFAKLRYSSDHSIINTSNTIRYLKPSIGKLVVEQYLPKDLVKQQGDEVIDYKGFKIPKRYIEGDLSSIDFSFLAIYTKYKIDSVNDLIGLLREIVEGSNSGNIKKEEFASICLNILELISMNIYELENSAKQDYTLKFNKIVSLLNVHLLPELVIKIKERIEGLDTKDTKNINFLLSRCDWFQFSKKSWFWSALERAEEEFRTEFVRFQLENMKPISIPNNYIGTLITNGEVEMLQQAHVLHERHGNLYFDLSKGLFDENMEVRRISYSIQMTSLSSGIEKKVESLLASQKALAKECKYDNFYDLMNRNDVSDFRIVLNDSLLELQRELGDSNLSVSDLPYLRKTFLDDPIRKLSTTETMDGLRNIFKDLFKIDLKFFEIRAQLYNIEIRSKNADLISSGRLDLNTMTYSKVFAEDRTYFCLQFAKGSEDFAKFSIKESFQLDTMSIENVVDLFIQLTKAIRYHIDDDSFSEIEFNKEEMFVIDKIMEMTIRNEKVFLKYFYKEPSDQDSIKKLYHDRSQRLATIQNIEDQEKIMSQLNAYSYFLEEEFKETEATKMCRDSVFRNIKEQLYRIPSLTITGRNDHLLNQHFLKKQAKDIWNLYFSQDPLDSSKMLELFCSTPELKDEPHKRSKRSKAIFFYTLLFIIFSIIGYILE</sequence>